<organism evidence="1 2">
    <name type="scientific">Chitinophaga arvensicola</name>
    <dbReference type="NCBI Taxonomy" id="29529"/>
    <lineage>
        <taxon>Bacteria</taxon>
        <taxon>Pseudomonadati</taxon>
        <taxon>Bacteroidota</taxon>
        <taxon>Chitinophagia</taxon>
        <taxon>Chitinophagales</taxon>
        <taxon>Chitinophagaceae</taxon>
        <taxon>Chitinophaga</taxon>
    </lineage>
</organism>
<dbReference type="OrthoDB" id="652804at2"/>
<protein>
    <submittedName>
        <fullName evidence="1">Uncharacterized protein</fullName>
    </submittedName>
</protein>
<evidence type="ECO:0000313" key="1">
    <source>
        <dbReference type="EMBL" id="SEW42498.1"/>
    </source>
</evidence>
<proteinExistence type="predicted"/>
<name>A0A1I0RN35_9BACT</name>
<dbReference type="AlphaFoldDB" id="A0A1I0RN35"/>
<gene>
    <name evidence="1" type="ORF">SAMN04488122_3109</name>
</gene>
<evidence type="ECO:0000313" key="2">
    <source>
        <dbReference type="Proteomes" id="UP000199310"/>
    </source>
</evidence>
<dbReference type="Proteomes" id="UP000199310">
    <property type="component" value="Unassembled WGS sequence"/>
</dbReference>
<keyword evidence="2" id="KW-1185">Reference proteome</keyword>
<sequence>MSLESIQQALLDRWLTAYDEIDQLPYYKAQAVKMMYGDAYLYQLQQYQSRNFQPDRPLSDLPSERLSGVYGLDVSGKPCYTSIQTDWEGFYLYGDTYVEYLEFYIPLGILYRLERLQLDQGKKISYQSFSLNGMGRESPYAGKAKEYILTEELKRKDFISTVALYEYKKGKIKWADCLYNMPGIGKYTSREKYGYNDSGELDEIVSADKEGHSQYTYVKPPADMPLDELSEQVSQLLAADVLAAIVKSAPKEPLMILELNYQDVGNYFPLLQLVSEAYWSKHAVKYGEEGLFDAVVLSGDNPLTEISFTTSERIINAFIGEITKSGDYDAARRMMYKAAWHLTTGRLNKQVAVSDQFIAYAVDWSMCPEDVGEILTACGMPAAQLNDWKKRGIL</sequence>
<dbReference type="RefSeq" id="WP_089896184.1">
    <property type="nucleotide sequence ID" value="NZ_FOJG01000001.1"/>
</dbReference>
<reference evidence="2" key="1">
    <citation type="submission" date="2016-10" db="EMBL/GenBank/DDBJ databases">
        <authorList>
            <person name="Varghese N."/>
            <person name="Submissions S."/>
        </authorList>
    </citation>
    <scope>NUCLEOTIDE SEQUENCE [LARGE SCALE GENOMIC DNA]</scope>
    <source>
        <strain evidence="2">DSM 3695</strain>
    </source>
</reference>
<dbReference type="EMBL" id="FOJG01000001">
    <property type="protein sequence ID" value="SEW42498.1"/>
    <property type="molecule type" value="Genomic_DNA"/>
</dbReference>
<accession>A0A1I0RN35</accession>